<reference evidence="5 6" key="1">
    <citation type="submission" date="2018-02" db="EMBL/GenBank/DDBJ databases">
        <title>Comparative genomes isolates from brazilian mangrove.</title>
        <authorList>
            <person name="Araujo J.E."/>
            <person name="Taketani R.G."/>
            <person name="Silva M.C.P."/>
            <person name="Loureco M.V."/>
            <person name="Andreote F.D."/>
        </authorList>
    </citation>
    <scope>NUCLEOTIDE SEQUENCE [LARGE SCALE GENOMIC DNA]</scope>
    <source>
        <strain evidence="3 6">NAP PRIS-MGV</strain>
        <strain evidence="4 5">Nap-Phe MGV</strain>
    </source>
</reference>
<dbReference type="PANTHER" id="PTHR43143">
    <property type="entry name" value="METALLOPHOSPHOESTERASE, CALCINEURIN SUPERFAMILY"/>
    <property type="match status" value="1"/>
</dbReference>
<dbReference type="InterPro" id="IPR051918">
    <property type="entry name" value="STPP_CPPED1"/>
</dbReference>
<dbReference type="InterPro" id="IPR006311">
    <property type="entry name" value="TAT_signal"/>
</dbReference>
<evidence type="ECO:0000313" key="4">
    <source>
        <dbReference type="EMBL" id="PQO43638.1"/>
    </source>
</evidence>
<protein>
    <recommendedName>
        <fullName evidence="2">Calcineurin-like phosphoesterase domain-containing protein</fullName>
    </recommendedName>
</protein>
<gene>
    <name evidence="4" type="ORF">C5Y93_23650</name>
    <name evidence="3" type="ORF">C5Y98_07090</name>
</gene>
<evidence type="ECO:0000256" key="1">
    <source>
        <dbReference type="SAM" id="SignalP"/>
    </source>
</evidence>
<evidence type="ECO:0000313" key="5">
    <source>
        <dbReference type="Proteomes" id="UP000237819"/>
    </source>
</evidence>
<dbReference type="Gene3D" id="3.60.21.10">
    <property type="match status" value="1"/>
</dbReference>
<proteinExistence type="predicted"/>
<dbReference type="OrthoDB" id="211986at2"/>
<accession>A0A2S8GGP5</accession>
<feature type="chain" id="PRO_5033768292" description="Calcineurin-like phosphoesterase domain-containing protein" evidence="1">
    <location>
        <begin position="27"/>
        <end position="313"/>
    </location>
</feature>
<evidence type="ECO:0000259" key="2">
    <source>
        <dbReference type="Pfam" id="PF00149"/>
    </source>
</evidence>
<dbReference type="Pfam" id="PF00149">
    <property type="entry name" value="Metallophos"/>
    <property type="match status" value="1"/>
</dbReference>
<dbReference type="InterPro" id="IPR029052">
    <property type="entry name" value="Metallo-depent_PP-like"/>
</dbReference>
<sequence>MTIFRRSFLQSLLGGGLALGAGTAAAVEATEANNSGAGDEKPFSFAFLTDVHLPAGKPEIAQRVARLVDEIQARPDAPGLFAFGGDCVKAVDGGQADDDTLAQFKGWRSSVMERLHVPSITCIGNHDIRWADRSKETPGSYAEKAKAIAAYDMPSRYYSVDHGGWTFFSLDTYHSDGCEVDETQWEWFAAELKKSDKPAVVLTHAPLFSVTHFYEPSTDKGLGKGYVVPAGWSPQHLTKIRKLFRENPRVKLCLSGHMHTVDRVDVDQTTYICGGAVSGDWWGSGKYLDCPASWMQVKLYPDGSWSHEHHAWS</sequence>
<feature type="signal peptide" evidence="1">
    <location>
        <begin position="1"/>
        <end position="26"/>
    </location>
</feature>
<dbReference type="Proteomes" id="UP000239388">
    <property type="component" value="Unassembled WGS sequence"/>
</dbReference>
<dbReference type="GO" id="GO:0016787">
    <property type="term" value="F:hydrolase activity"/>
    <property type="evidence" value="ECO:0007669"/>
    <property type="project" value="InterPro"/>
</dbReference>
<dbReference type="EMBL" id="PUIB01000010">
    <property type="protein sequence ID" value="PQO40072.1"/>
    <property type="molecule type" value="Genomic_DNA"/>
</dbReference>
<dbReference type="Proteomes" id="UP000237819">
    <property type="component" value="Unassembled WGS sequence"/>
</dbReference>
<dbReference type="InterPro" id="IPR004843">
    <property type="entry name" value="Calcineurin-like_PHP"/>
</dbReference>
<dbReference type="EMBL" id="PUHZ01000023">
    <property type="protein sequence ID" value="PQO43638.1"/>
    <property type="molecule type" value="Genomic_DNA"/>
</dbReference>
<name>A0A2S8GGP5_9BACT</name>
<dbReference type="AlphaFoldDB" id="A0A2S8GGP5"/>
<dbReference type="PANTHER" id="PTHR43143:SF1">
    <property type="entry name" value="SERINE_THREONINE-PROTEIN PHOSPHATASE CPPED1"/>
    <property type="match status" value="1"/>
</dbReference>
<feature type="domain" description="Calcineurin-like phosphoesterase" evidence="2">
    <location>
        <begin position="44"/>
        <end position="260"/>
    </location>
</feature>
<dbReference type="SUPFAM" id="SSF56300">
    <property type="entry name" value="Metallo-dependent phosphatases"/>
    <property type="match status" value="1"/>
</dbReference>
<evidence type="ECO:0000313" key="3">
    <source>
        <dbReference type="EMBL" id="PQO40072.1"/>
    </source>
</evidence>
<comment type="caution">
    <text evidence="4">The sequence shown here is derived from an EMBL/GenBank/DDBJ whole genome shotgun (WGS) entry which is preliminary data.</text>
</comment>
<evidence type="ECO:0000313" key="6">
    <source>
        <dbReference type="Proteomes" id="UP000239388"/>
    </source>
</evidence>
<keyword evidence="1" id="KW-0732">Signal</keyword>
<dbReference type="RefSeq" id="WP_105337923.1">
    <property type="nucleotide sequence ID" value="NZ_PUHZ01000023.1"/>
</dbReference>
<dbReference type="PROSITE" id="PS51318">
    <property type="entry name" value="TAT"/>
    <property type="match status" value="1"/>
</dbReference>
<organism evidence="4 5">
    <name type="scientific">Blastopirellula marina</name>
    <dbReference type="NCBI Taxonomy" id="124"/>
    <lineage>
        <taxon>Bacteria</taxon>
        <taxon>Pseudomonadati</taxon>
        <taxon>Planctomycetota</taxon>
        <taxon>Planctomycetia</taxon>
        <taxon>Pirellulales</taxon>
        <taxon>Pirellulaceae</taxon>
        <taxon>Blastopirellula</taxon>
    </lineage>
</organism>